<keyword evidence="1" id="KW-0677">Repeat</keyword>
<dbReference type="Pfam" id="PF24883">
    <property type="entry name" value="NPHP3_N"/>
    <property type="match status" value="1"/>
</dbReference>
<comment type="caution">
    <text evidence="3">The sequence shown here is derived from an EMBL/GenBank/DDBJ whole genome shotgun (WGS) entry which is preliminary data.</text>
</comment>
<evidence type="ECO:0000313" key="3">
    <source>
        <dbReference type="EMBL" id="KAK8145701.1"/>
    </source>
</evidence>
<feature type="domain" description="Nephrocystin 3-like N-terminal" evidence="2">
    <location>
        <begin position="23"/>
        <end position="121"/>
    </location>
</feature>
<protein>
    <recommendedName>
        <fullName evidence="2">Nephrocystin 3-like N-terminal domain-containing protein</fullName>
    </recommendedName>
</protein>
<evidence type="ECO:0000256" key="1">
    <source>
        <dbReference type="ARBA" id="ARBA00022737"/>
    </source>
</evidence>
<dbReference type="AlphaFoldDB" id="A0AAW0RUZ5"/>
<accession>A0AAW0RUZ5</accession>
<keyword evidence="4" id="KW-1185">Reference proteome</keyword>
<dbReference type="PANTHER" id="PTHR10039:SF5">
    <property type="entry name" value="NACHT DOMAIN-CONTAINING PROTEIN"/>
    <property type="match status" value="1"/>
</dbReference>
<proteinExistence type="predicted"/>
<evidence type="ECO:0000259" key="2">
    <source>
        <dbReference type="Pfam" id="PF24883"/>
    </source>
</evidence>
<evidence type="ECO:0000313" key="4">
    <source>
        <dbReference type="Proteomes" id="UP001397290"/>
    </source>
</evidence>
<dbReference type="InterPro" id="IPR056884">
    <property type="entry name" value="NPHP3-like_N"/>
</dbReference>
<dbReference type="PANTHER" id="PTHR10039">
    <property type="entry name" value="AMELOGENIN"/>
    <property type="match status" value="1"/>
</dbReference>
<organism evidence="3 4">
    <name type="scientific">Beauveria asiatica</name>
    <dbReference type="NCBI Taxonomy" id="1069075"/>
    <lineage>
        <taxon>Eukaryota</taxon>
        <taxon>Fungi</taxon>
        <taxon>Dikarya</taxon>
        <taxon>Ascomycota</taxon>
        <taxon>Pezizomycotina</taxon>
        <taxon>Sordariomycetes</taxon>
        <taxon>Hypocreomycetidae</taxon>
        <taxon>Hypocreales</taxon>
        <taxon>Cordycipitaceae</taxon>
        <taxon>Beauveria</taxon>
    </lineage>
</organism>
<sequence>MVSCGSKGTQGQDSRPRKTKGGSFISFFFNARRDEPEKSTTGMYWSLLLQLLDTIPRLQAGFSSLGRTARYGNIPRWSIESLKSFFRHTVQNLEQSPLTYFIDALDEWGVNTDPEMISFFGDVGEMAVSRDMSFRV</sequence>
<reference evidence="3 4" key="1">
    <citation type="submission" date="2020-02" db="EMBL/GenBank/DDBJ databases">
        <title>Comparative genomics of the hypocrealean fungal genus Beauvera.</title>
        <authorList>
            <person name="Showalter D.N."/>
            <person name="Bushley K.E."/>
            <person name="Rehner S.A."/>
        </authorList>
    </citation>
    <scope>NUCLEOTIDE SEQUENCE [LARGE SCALE GENOMIC DNA]</scope>
    <source>
        <strain evidence="3 4">ARSEF4384</strain>
    </source>
</reference>
<dbReference type="Proteomes" id="UP001397290">
    <property type="component" value="Unassembled WGS sequence"/>
</dbReference>
<gene>
    <name evidence="3" type="ORF">G3M48_004104</name>
</gene>
<dbReference type="EMBL" id="JAAHCF010000267">
    <property type="protein sequence ID" value="KAK8145701.1"/>
    <property type="molecule type" value="Genomic_DNA"/>
</dbReference>
<name>A0AAW0RUZ5_9HYPO</name>